<dbReference type="NCBIfam" id="TIGR00558">
    <property type="entry name" value="pdxH"/>
    <property type="match status" value="1"/>
</dbReference>
<evidence type="ECO:0000256" key="1">
    <source>
        <dbReference type="ARBA" id="ARBA00007301"/>
    </source>
</evidence>
<feature type="binding site" evidence="7">
    <location>
        <begin position="2"/>
        <end position="5"/>
    </location>
    <ligand>
        <name>substrate</name>
    </ligand>
</feature>
<feature type="binding site" evidence="6 7">
    <location>
        <position position="60"/>
    </location>
    <ligand>
        <name>substrate</name>
    </ligand>
</feature>
<evidence type="ECO:0000256" key="5">
    <source>
        <dbReference type="ARBA" id="ARBA00023096"/>
    </source>
</evidence>
<feature type="binding site" evidence="6 8">
    <location>
        <begin position="55"/>
        <end position="60"/>
    </location>
    <ligand>
        <name>FMN</name>
        <dbReference type="ChEBI" id="CHEBI:58210"/>
    </ligand>
</feature>
<dbReference type="EC" id="1.4.3.5" evidence="6"/>
<feature type="domain" description="Pyridoxine 5'-phosphate oxidase dimerisation C-terminal" evidence="10">
    <location>
        <begin position="165"/>
        <end position="206"/>
    </location>
</feature>
<dbReference type="STRING" id="1070319.CAGGBEG34_210034"/>
<comment type="catalytic activity">
    <reaction evidence="6">
        <text>pyridoxine 5'-phosphate + O2 = pyridoxal 5'-phosphate + H2O2</text>
        <dbReference type="Rhea" id="RHEA:15149"/>
        <dbReference type="ChEBI" id="CHEBI:15379"/>
        <dbReference type="ChEBI" id="CHEBI:16240"/>
        <dbReference type="ChEBI" id="CHEBI:58589"/>
        <dbReference type="ChEBI" id="CHEBI:597326"/>
        <dbReference type="EC" id="1.4.3.5"/>
    </reaction>
</comment>
<keyword evidence="5 6" id="KW-0664">Pyridoxine biosynthesis</keyword>
<dbReference type="Proteomes" id="UP000054051">
    <property type="component" value="Unassembled WGS sequence"/>
</dbReference>
<comment type="catalytic activity">
    <reaction evidence="6">
        <text>pyridoxamine 5'-phosphate + O2 + H2O = pyridoxal 5'-phosphate + H2O2 + NH4(+)</text>
        <dbReference type="Rhea" id="RHEA:15817"/>
        <dbReference type="ChEBI" id="CHEBI:15377"/>
        <dbReference type="ChEBI" id="CHEBI:15379"/>
        <dbReference type="ChEBI" id="CHEBI:16240"/>
        <dbReference type="ChEBI" id="CHEBI:28938"/>
        <dbReference type="ChEBI" id="CHEBI:58451"/>
        <dbReference type="ChEBI" id="CHEBI:597326"/>
        <dbReference type="EC" id="1.4.3.5"/>
    </reaction>
</comment>
<evidence type="ECO:0000256" key="7">
    <source>
        <dbReference type="PIRSR" id="PIRSR000190-1"/>
    </source>
</evidence>
<evidence type="ECO:0000256" key="6">
    <source>
        <dbReference type="HAMAP-Rule" id="MF_01629"/>
    </source>
</evidence>
<dbReference type="AlphaFoldDB" id="G2J8S6"/>
<dbReference type="EMBL" id="CAFB01000038">
    <property type="protein sequence ID" value="CCD29173.1"/>
    <property type="molecule type" value="Genomic_DNA"/>
</dbReference>
<protein>
    <recommendedName>
        <fullName evidence="6">Pyridoxine/pyridoxamine 5'-phosphate oxidase</fullName>
        <ecNumber evidence="6">1.4.3.5</ecNumber>
    </recommendedName>
    <alternativeName>
        <fullName evidence="6">PNP/PMP oxidase</fullName>
        <shortName evidence="6">PNPOx</shortName>
    </alternativeName>
    <alternativeName>
        <fullName evidence="6">Pyridoxal 5'-phosphate synthase</fullName>
    </alternativeName>
</protein>
<dbReference type="GO" id="GO:0010181">
    <property type="term" value="F:FMN binding"/>
    <property type="evidence" value="ECO:0007669"/>
    <property type="project" value="UniProtKB-UniRule"/>
</dbReference>
<proteinExistence type="inferred from homology"/>
<dbReference type="InterPro" id="IPR011576">
    <property type="entry name" value="Pyridox_Oxase_N"/>
</dbReference>
<feature type="binding site" evidence="6 7">
    <location>
        <position position="121"/>
    </location>
    <ligand>
        <name>substrate</name>
    </ligand>
</feature>
<evidence type="ECO:0000256" key="2">
    <source>
        <dbReference type="ARBA" id="ARBA00022630"/>
    </source>
</evidence>
<organism evidence="11 12">
    <name type="scientific">Candidatus Glomeribacter gigasporarum BEG34</name>
    <dbReference type="NCBI Taxonomy" id="1070319"/>
    <lineage>
        <taxon>Bacteria</taxon>
        <taxon>Pseudomonadati</taxon>
        <taxon>Pseudomonadota</taxon>
        <taxon>Betaproteobacteria</taxon>
        <taxon>Burkholderiales</taxon>
        <taxon>Burkholderiaceae</taxon>
        <taxon>Candidatus Glomeribacter</taxon>
    </lineage>
</organism>
<feature type="binding site" evidence="6 8">
    <location>
        <position position="178"/>
    </location>
    <ligand>
        <name>FMN</name>
        <dbReference type="ChEBI" id="CHEBI:58210"/>
    </ligand>
</feature>
<feature type="binding site" evidence="6 7">
    <location>
        <begin position="184"/>
        <end position="186"/>
    </location>
    <ligand>
        <name>substrate</name>
    </ligand>
</feature>
<dbReference type="eggNOG" id="COG0259">
    <property type="taxonomic scope" value="Bacteria"/>
</dbReference>
<evidence type="ECO:0000259" key="9">
    <source>
        <dbReference type="Pfam" id="PF01243"/>
    </source>
</evidence>
<keyword evidence="12" id="KW-1185">Reference proteome</keyword>
<evidence type="ECO:0000256" key="8">
    <source>
        <dbReference type="PIRSR" id="PIRSR000190-2"/>
    </source>
</evidence>
<dbReference type="SUPFAM" id="SSF50475">
    <property type="entry name" value="FMN-binding split barrel"/>
    <property type="match status" value="1"/>
</dbReference>
<comment type="subunit">
    <text evidence="6">Homodimer.</text>
</comment>
<feature type="binding site" evidence="6 8">
    <location>
        <begin position="70"/>
        <end position="71"/>
    </location>
    <ligand>
        <name>FMN</name>
        <dbReference type="ChEBI" id="CHEBI:58210"/>
    </ligand>
</feature>
<sequence>MRTEYSRASLSKTEVDADPLRQFKRWFAQAFEAGIAEPNVMTLATVGENGRPSARIVLVKEIDARSLIFFTHYESRKGRELAHTPYASLLFHWMKLERQVRIEGAVEKMEAAYNDTYFESRPLTSRISAWASQQSAVIQSRAELEARFTHFAKRFGEHPPRPPNWGGYRLIPDVVEFWQGRPSRLHDRIQYTRTTGADWKIVRLSP</sequence>
<dbReference type="InterPro" id="IPR000659">
    <property type="entry name" value="Pyridox_Oxase"/>
</dbReference>
<evidence type="ECO:0000256" key="3">
    <source>
        <dbReference type="ARBA" id="ARBA00022643"/>
    </source>
</evidence>
<feature type="binding site" evidence="6 8">
    <location>
        <position position="99"/>
    </location>
    <ligand>
        <name>FMN</name>
        <dbReference type="ChEBI" id="CHEBI:58210"/>
    </ligand>
</feature>
<comment type="similarity">
    <text evidence="1 6">Belongs to the pyridoxamine 5'-phosphate oxidase family.</text>
</comment>
<dbReference type="InterPro" id="IPR019740">
    <property type="entry name" value="Pyridox_Oxase_CS"/>
</dbReference>
<dbReference type="Pfam" id="PF01243">
    <property type="entry name" value="PNPOx_N"/>
    <property type="match status" value="1"/>
</dbReference>
<dbReference type="GO" id="GO:0004733">
    <property type="term" value="F:pyridoxamine phosphate oxidase activity"/>
    <property type="evidence" value="ECO:0007669"/>
    <property type="project" value="UniProtKB-UniRule"/>
</dbReference>
<comment type="function">
    <text evidence="6">Catalyzes the oxidation of either pyridoxine 5'-phosphate (PNP) or pyridoxamine 5'-phosphate (PMP) into pyridoxal 5'-phosphate (PLP).</text>
</comment>
<feature type="binding site" evidence="6 8">
    <location>
        <position position="77"/>
    </location>
    <ligand>
        <name>FMN</name>
        <dbReference type="ChEBI" id="CHEBI:58210"/>
    </ligand>
</feature>
<dbReference type="InterPro" id="IPR012349">
    <property type="entry name" value="Split_barrel_FMN-bd"/>
</dbReference>
<gene>
    <name evidence="6 11" type="primary">pdxH</name>
    <name evidence="11" type="ORF">CAGGBEG34_210034</name>
</gene>
<reference evidence="11 12" key="1">
    <citation type="submission" date="2011-08" db="EMBL/GenBank/DDBJ databases">
        <title>The genome of the obligate endobacterium of an arbuscular mycorrhizal fungus reveals an interphylum network of nutritional interactions.</title>
        <authorList>
            <person name="Ghignone S."/>
            <person name="Salvioli A."/>
            <person name="Anca I."/>
            <person name="Lumini E."/>
            <person name="Ortu G."/>
            <person name="Petiti L."/>
            <person name="Cruveiller S."/>
            <person name="Bianciotto V."/>
            <person name="Piffanelli P."/>
            <person name="Lanfranco L."/>
            <person name="Bonfante P."/>
        </authorList>
    </citation>
    <scope>NUCLEOTIDE SEQUENCE [LARGE SCALE GENOMIC DNA]</scope>
    <source>
        <strain evidence="11 12">BEG34</strain>
    </source>
</reference>
<comment type="cofactor">
    <cofactor evidence="6 8">
        <name>FMN</name>
        <dbReference type="ChEBI" id="CHEBI:58210"/>
    </cofactor>
    <text evidence="6 8">Binds 1 FMN per subunit.</text>
</comment>
<dbReference type="GO" id="GO:0008615">
    <property type="term" value="P:pyridoxine biosynthetic process"/>
    <property type="evidence" value="ECO:0007669"/>
    <property type="project" value="UniProtKB-UniRule"/>
</dbReference>
<comment type="caution">
    <text evidence="11">The sequence shown here is derived from an EMBL/GenBank/DDBJ whole genome shotgun (WGS) entry which is preliminary data.</text>
</comment>
<dbReference type="PIRSF" id="PIRSF000190">
    <property type="entry name" value="Pyd_amn-ph_oxd"/>
    <property type="match status" value="1"/>
</dbReference>
<feature type="domain" description="Pyridoxamine 5'-phosphate oxidase N-terminal" evidence="9">
    <location>
        <begin position="29"/>
        <end position="151"/>
    </location>
</feature>
<name>G2J8S6_9BURK</name>
<dbReference type="Pfam" id="PF10590">
    <property type="entry name" value="PNP_phzG_C"/>
    <property type="match status" value="1"/>
</dbReference>
<dbReference type="HAMAP" id="MF_01629">
    <property type="entry name" value="PdxH"/>
    <property type="match status" value="1"/>
</dbReference>
<keyword evidence="2 6" id="KW-0285">Flavoprotein</keyword>
<evidence type="ECO:0000256" key="4">
    <source>
        <dbReference type="ARBA" id="ARBA00023002"/>
    </source>
</evidence>
<evidence type="ECO:0000259" key="10">
    <source>
        <dbReference type="Pfam" id="PF10590"/>
    </source>
</evidence>
<feature type="binding site" evidence="6 7">
    <location>
        <position position="125"/>
    </location>
    <ligand>
        <name>substrate</name>
    </ligand>
</feature>
<feature type="binding site" evidence="6 7">
    <location>
        <position position="117"/>
    </location>
    <ligand>
        <name>substrate</name>
    </ligand>
</feature>
<feature type="binding site" evidence="6 8">
    <location>
        <position position="76"/>
    </location>
    <ligand>
        <name>FMN</name>
        <dbReference type="ChEBI" id="CHEBI:58210"/>
    </ligand>
</feature>
<feature type="binding site" evidence="6 8">
    <location>
        <position position="188"/>
    </location>
    <ligand>
        <name>FMN</name>
        <dbReference type="ChEBI" id="CHEBI:58210"/>
    </ligand>
</feature>
<comment type="pathway">
    <text evidence="6">Cofactor metabolism; pyridoxal 5'-phosphate salvage; pyridoxal 5'-phosphate from pyridoxine 5'-phosphate: step 1/1.</text>
</comment>
<dbReference type="NCBIfam" id="NF004231">
    <property type="entry name" value="PRK05679.1"/>
    <property type="match status" value="1"/>
</dbReference>
<dbReference type="PANTHER" id="PTHR10851:SF0">
    <property type="entry name" value="PYRIDOXINE-5'-PHOSPHATE OXIDASE"/>
    <property type="match status" value="1"/>
</dbReference>
<dbReference type="PANTHER" id="PTHR10851">
    <property type="entry name" value="PYRIDOXINE-5-PHOSPHATE OXIDASE"/>
    <property type="match status" value="1"/>
</dbReference>
<keyword evidence="4 6" id="KW-0560">Oxidoreductase</keyword>
<comment type="pathway">
    <text evidence="6">Cofactor metabolism; pyridoxal 5'-phosphate salvage; pyridoxal 5'-phosphate from pyridoxamine 5'-phosphate: step 1/1.</text>
</comment>
<dbReference type="Gene3D" id="2.30.110.10">
    <property type="entry name" value="Electron Transport, Fmn-binding Protein, Chain A"/>
    <property type="match status" value="1"/>
</dbReference>
<feature type="binding site" evidence="6 8">
    <location>
        <begin position="134"/>
        <end position="135"/>
    </location>
    <ligand>
        <name>FMN</name>
        <dbReference type="ChEBI" id="CHEBI:58210"/>
    </ligand>
</feature>
<accession>G2J8S6</accession>
<evidence type="ECO:0000313" key="11">
    <source>
        <dbReference type="EMBL" id="CCD29173.1"/>
    </source>
</evidence>
<dbReference type="UniPathway" id="UPA01068">
    <property type="reaction ID" value="UER00304"/>
</dbReference>
<evidence type="ECO:0000313" key="12">
    <source>
        <dbReference type="Proteomes" id="UP000054051"/>
    </source>
</evidence>
<dbReference type="PROSITE" id="PS01064">
    <property type="entry name" value="PYRIDOX_OXIDASE"/>
    <property type="match status" value="1"/>
</dbReference>
<dbReference type="InterPro" id="IPR019576">
    <property type="entry name" value="Pyridoxamine_oxidase_dimer_C"/>
</dbReference>
<keyword evidence="3 6" id="KW-0288">FMN</keyword>